<keyword evidence="3" id="KW-0964">Secreted</keyword>
<reference evidence="9 10" key="1">
    <citation type="journal article" date="2014" name="Int. J. Syst. Evol. Microbiol.">
        <title>Listeria floridensis sp. nov., Listeria aquatica sp. nov., Listeria cornellensis sp. nov., Listeria riparia sp. nov. and Listeria grandensis sp. nov., from agricultural and natural environments.</title>
        <authorList>
            <person name="den Bakker H.C."/>
            <person name="Warchocki S."/>
            <person name="Wright E.M."/>
            <person name="Allred A.F."/>
            <person name="Ahlstrom C."/>
            <person name="Manuel C.S."/>
            <person name="Stasiewicz M.J."/>
            <person name="Burrell A."/>
            <person name="Roof S."/>
            <person name="Strawn L."/>
            <person name="Fortes E.D."/>
            <person name="Nightingale K.K."/>
            <person name="Kephart D."/>
            <person name="Wiedmann M."/>
        </authorList>
    </citation>
    <scope>NUCLEOTIDE SEQUENCE [LARGE SCALE GENOMIC DNA]</scope>
    <source>
        <strain evidence="10">FSL F6-969</strain>
    </source>
</reference>
<keyword evidence="2" id="KW-0134">Cell wall</keyword>
<dbReference type="InterPro" id="IPR036779">
    <property type="entry name" value="LysM_dom_sf"/>
</dbReference>
<dbReference type="PROSITE" id="PS50847">
    <property type="entry name" value="GRAM_POS_ANCHORING"/>
    <property type="match status" value="1"/>
</dbReference>
<evidence type="ECO:0000256" key="4">
    <source>
        <dbReference type="ARBA" id="ARBA00022729"/>
    </source>
</evidence>
<dbReference type="PROSITE" id="PS51782">
    <property type="entry name" value="LYSM"/>
    <property type="match status" value="1"/>
</dbReference>
<organism evidence="9 10">
    <name type="scientific">Listeria cornellensis FSL F6-0969</name>
    <dbReference type="NCBI Taxonomy" id="1265820"/>
    <lineage>
        <taxon>Bacteria</taxon>
        <taxon>Bacillati</taxon>
        <taxon>Bacillota</taxon>
        <taxon>Bacilli</taxon>
        <taxon>Bacillales</taxon>
        <taxon>Listeriaceae</taxon>
        <taxon>Listeria</taxon>
    </lineage>
</organism>
<evidence type="ECO:0000259" key="7">
    <source>
        <dbReference type="PROSITE" id="PS50847"/>
    </source>
</evidence>
<dbReference type="PATRIC" id="fig|1265820.5.peg.2844"/>
<sequence length="106" mass="11397">MAITKYKSTSSKKGDTLPSIAEKFETTTQQLKIWNNLANDEIQVGQKLIVKVTPRKVAVQNQNNVSPSPTTTMKTLPQTGDATSGVAELTGALLALTSGVLLIRKK</sequence>
<evidence type="ECO:0000313" key="9">
    <source>
        <dbReference type="EMBL" id="EUJ26713.1"/>
    </source>
</evidence>
<evidence type="ECO:0000256" key="1">
    <source>
        <dbReference type="ARBA" id="ARBA00004168"/>
    </source>
</evidence>
<accession>W7C260</accession>
<evidence type="ECO:0000256" key="3">
    <source>
        <dbReference type="ARBA" id="ARBA00022525"/>
    </source>
</evidence>
<dbReference type="CDD" id="cd00118">
    <property type="entry name" value="LysM"/>
    <property type="match status" value="1"/>
</dbReference>
<dbReference type="PANTHER" id="PTHR33734:SF22">
    <property type="entry name" value="MEMBRANE-BOUND LYTIC MUREIN TRANSGLYCOSYLASE D"/>
    <property type="match status" value="1"/>
</dbReference>
<evidence type="ECO:0000256" key="6">
    <source>
        <dbReference type="SAM" id="MobiDB-lite"/>
    </source>
</evidence>
<dbReference type="STRING" id="1265820.PCORN_14409"/>
<dbReference type="SUPFAM" id="SSF54106">
    <property type="entry name" value="LysM domain"/>
    <property type="match status" value="1"/>
</dbReference>
<dbReference type="Pfam" id="PF00746">
    <property type="entry name" value="Gram_pos_anchor"/>
    <property type="match status" value="1"/>
</dbReference>
<evidence type="ECO:0000313" key="10">
    <source>
        <dbReference type="Proteomes" id="UP000019254"/>
    </source>
</evidence>
<dbReference type="RefSeq" id="WP_051999446.1">
    <property type="nucleotide sequence ID" value="NZ_AODE01000029.1"/>
</dbReference>
<feature type="domain" description="LysM" evidence="8">
    <location>
        <begin position="7"/>
        <end position="50"/>
    </location>
</feature>
<comment type="caution">
    <text evidence="9">The sequence shown here is derived from an EMBL/GenBank/DDBJ whole genome shotgun (WGS) entry which is preliminary data.</text>
</comment>
<keyword evidence="5" id="KW-0572">Peptidoglycan-anchor</keyword>
<evidence type="ECO:0000256" key="5">
    <source>
        <dbReference type="ARBA" id="ARBA00023088"/>
    </source>
</evidence>
<proteinExistence type="predicted"/>
<dbReference type="PANTHER" id="PTHR33734">
    <property type="entry name" value="LYSM DOMAIN-CONTAINING GPI-ANCHORED PROTEIN 2"/>
    <property type="match status" value="1"/>
</dbReference>
<protein>
    <submittedName>
        <fullName evidence="9">Pepdidoglycan bound protein</fullName>
    </submittedName>
</protein>
<gene>
    <name evidence="9" type="ORF">PCORN_14409</name>
</gene>
<dbReference type="Proteomes" id="UP000019254">
    <property type="component" value="Unassembled WGS sequence"/>
</dbReference>
<dbReference type="Pfam" id="PF01476">
    <property type="entry name" value="LysM"/>
    <property type="match status" value="1"/>
</dbReference>
<dbReference type="NCBIfam" id="TIGR01167">
    <property type="entry name" value="LPXTG_anchor"/>
    <property type="match status" value="1"/>
</dbReference>
<keyword evidence="10" id="KW-1185">Reference proteome</keyword>
<dbReference type="Gene3D" id="3.10.350.10">
    <property type="entry name" value="LysM domain"/>
    <property type="match status" value="1"/>
</dbReference>
<keyword evidence="4" id="KW-0732">Signal</keyword>
<dbReference type="EMBL" id="AODE01000029">
    <property type="protein sequence ID" value="EUJ26713.1"/>
    <property type="molecule type" value="Genomic_DNA"/>
</dbReference>
<dbReference type="SMART" id="SM00257">
    <property type="entry name" value="LysM"/>
    <property type="match status" value="1"/>
</dbReference>
<evidence type="ECO:0000256" key="2">
    <source>
        <dbReference type="ARBA" id="ARBA00022512"/>
    </source>
</evidence>
<name>W7C260_9LIST</name>
<dbReference type="OrthoDB" id="9813368at2"/>
<dbReference type="InterPro" id="IPR018392">
    <property type="entry name" value="LysM"/>
</dbReference>
<feature type="domain" description="Gram-positive cocci surface proteins LPxTG" evidence="7">
    <location>
        <begin position="76"/>
        <end position="106"/>
    </location>
</feature>
<comment type="subcellular location">
    <subcellularLocation>
        <location evidence="1">Secreted</location>
        <location evidence="1">Cell wall</location>
        <topology evidence="1">Peptidoglycan-anchor</topology>
    </subcellularLocation>
</comment>
<dbReference type="InterPro" id="IPR019931">
    <property type="entry name" value="LPXTG_anchor"/>
</dbReference>
<dbReference type="GO" id="GO:0008932">
    <property type="term" value="F:lytic endotransglycosylase activity"/>
    <property type="evidence" value="ECO:0007669"/>
    <property type="project" value="TreeGrafter"/>
</dbReference>
<dbReference type="AlphaFoldDB" id="W7C260"/>
<evidence type="ECO:0000259" key="8">
    <source>
        <dbReference type="PROSITE" id="PS51782"/>
    </source>
</evidence>
<feature type="region of interest" description="Disordered" evidence="6">
    <location>
        <begin position="61"/>
        <end position="81"/>
    </location>
</feature>